<keyword evidence="2" id="KW-0547">Nucleotide-binding</keyword>
<dbReference type="InterPro" id="IPR027417">
    <property type="entry name" value="P-loop_NTPase"/>
</dbReference>
<dbReference type="EMBL" id="DSGB01000005">
    <property type="protein sequence ID" value="HER96228.1"/>
    <property type="molecule type" value="Genomic_DNA"/>
</dbReference>
<organism evidence="5">
    <name type="scientific">Rhodothermus marinus</name>
    <name type="common">Rhodothermus obamensis</name>
    <dbReference type="NCBI Taxonomy" id="29549"/>
    <lineage>
        <taxon>Bacteria</taxon>
        <taxon>Pseudomonadati</taxon>
        <taxon>Rhodothermota</taxon>
        <taxon>Rhodothermia</taxon>
        <taxon>Rhodothermales</taxon>
        <taxon>Rhodothermaceae</taxon>
        <taxon>Rhodothermus</taxon>
    </lineage>
</organism>
<reference evidence="5" key="1">
    <citation type="journal article" date="2020" name="mSystems">
        <title>Genome- and Community-Level Interaction Insights into Carbon Utilization and Element Cycling Functions of Hydrothermarchaeota in Hydrothermal Sediment.</title>
        <authorList>
            <person name="Zhou Z."/>
            <person name="Liu Y."/>
            <person name="Xu W."/>
            <person name="Pan J."/>
            <person name="Luo Z.H."/>
            <person name="Li M."/>
        </authorList>
    </citation>
    <scope>NUCLEOTIDE SEQUENCE [LARGE SCALE GENOMIC DNA]</scope>
    <source>
        <strain evidence="5">SpSt-143</strain>
    </source>
</reference>
<evidence type="ECO:0000256" key="2">
    <source>
        <dbReference type="ARBA" id="ARBA00022741"/>
    </source>
</evidence>
<dbReference type="InterPro" id="IPR051782">
    <property type="entry name" value="ABC_Transporter_VariousFunc"/>
</dbReference>
<dbReference type="InterPro" id="IPR017871">
    <property type="entry name" value="ABC_transporter-like_CS"/>
</dbReference>
<accession>A0A7V2B0T1</accession>
<sequence length="210" mass="23077">MHCLEVIGLGKRFGFRRLFSGLSFRLKPGEQLAVTGPNGSGKSTLVRILAGVLRPTEGSVVLQVNGKTLEATDRPLHVGLVAPYVHLYDGFTARENLMFLARARGLDNPQKCVEVWLDRVALRSYADEPVAVFSSGMRQRLRFAAALLADPVLWLLDEPRANLDEAGRHLVATLLEQGQRQGRLIVVATNEAGEAAACDRQLYLPDYRAA</sequence>
<gene>
    <name evidence="5" type="ORF">ENO59_06895</name>
</gene>
<comment type="caution">
    <text evidence="5">The sequence shown here is derived from an EMBL/GenBank/DDBJ whole genome shotgun (WGS) entry which is preliminary data.</text>
</comment>
<protein>
    <submittedName>
        <fullName evidence="5">ABC transporter ATP-binding protein</fullName>
    </submittedName>
</protein>
<dbReference type="InterPro" id="IPR003439">
    <property type="entry name" value="ABC_transporter-like_ATP-bd"/>
</dbReference>
<dbReference type="SMART" id="SM00382">
    <property type="entry name" value="AAA"/>
    <property type="match status" value="1"/>
</dbReference>
<dbReference type="PROSITE" id="PS00211">
    <property type="entry name" value="ABC_TRANSPORTER_1"/>
    <property type="match status" value="1"/>
</dbReference>
<proteinExistence type="predicted"/>
<dbReference type="GO" id="GO:0016887">
    <property type="term" value="F:ATP hydrolysis activity"/>
    <property type="evidence" value="ECO:0007669"/>
    <property type="project" value="InterPro"/>
</dbReference>
<dbReference type="PROSITE" id="PS50893">
    <property type="entry name" value="ABC_TRANSPORTER_2"/>
    <property type="match status" value="1"/>
</dbReference>
<dbReference type="InterPro" id="IPR003593">
    <property type="entry name" value="AAA+_ATPase"/>
</dbReference>
<evidence type="ECO:0000256" key="1">
    <source>
        <dbReference type="ARBA" id="ARBA00022448"/>
    </source>
</evidence>
<dbReference type="SUPFAM" id="SSF52540">
    <property type="entry name" value="P-loop containing nucleoside triphosphate hydrolases"/>
    <property type="match status" value="1"/>
</dbReference>
<dbReference type="GO" id="GO:0005524">
    <property type="term" value="F:ATP binding"/>
    <property type="evidence" value="ECO:0007669"/>
    <property type="project" value="UniProtKB-KW"/>
</dbReference>
<dbReference type="PANTHER" id="PTHR42939:SF1">
    <property type="entry name" value="ABC TRANSPORTER ATP-BINDING PROTEIN ALBC-RELATED"/>
    <property type="match status" value="1"/>
</dbReference>
<dbReference type="Gene3D" id="3.40.50.300">
    <property type="entry name" value="P-loop containing nucleotide triphosphate hydrolases"/>
    <property type="match status" value="1"/>
</dbReference>
<name>A0A7V2B0T1_RHOMR</name>
<dbReference type="Pfam" id="PF00005">
    <property type="entry name" value="ABC_tran"/>
    <property type="match status" value="1"/>
</dbReference>
<keyword evidence="1" id="KW-0813">Transport</keyword>
<evidence type="ECO:0000313" key="5">
    <source>
        <dbReference type="EMBL" id="HER96228.1"/>
    </source>
</evidence>
<keyword evidence="3 5" id="KW-0067">ATP-binding</keyword>
<evidence type="ECO:0000259" key="4">
    <source>
        <dbReference type="PROSITE" id="PS50893"/>
    </source>
</evidence>
<dbReference type="AlphaFoldDB" id="A0A7V2B0T1"/>
<feature type="domain" description="ABC transporter" evidence="4">
    <location>
        <begin position="4"/>
        <end position="205"/>
    </location>
</feature>
<evidence type="ECO:0000256" key="3">
    <source>
        <dbReference type="ARBA" id="ARBA00022840"/>
    </source>
</evidence>
<dbReference type="PANTHER" id="PTHR42939">
    <property type="entry name" value="ABC TRANSPORTER ATP-BINDING PROTEIN ALBC-RELATED"/>
    <property type="match status" value="1"/>
</dbReference>